<accession>A0A927GDN6</accession>
<organism evidence="1 2">
    <name type="scientific">Spirosoma validum</name>
    <dbReference type="NCBI Taxonomy" id="2771355"/>
    <lineage>
        <taxon>Bacteria</taxon>
        <taxon>Pseudomonadati</taxon>
        <taxon>Bacteroidota</taxon>
        <taxon>Cytophagia</taxon>
        <taxon>Cytophagales</taxon>
        <taxon>Cytophagaceae</taxon>
        <taxon>Spirosoma</taxon>
    </lineage>
</organism>
<evidence type="ECO:0000313" key="2">
    <source>
        <dbReference type="Proteomes" id="UP000653797"/>
    </source>
</evidence>
<dbReference type="SUPFAM" id="SSF49899">
    <property type="entry name" value="Concanavalin A-like lectins/glucanases"/>
    <property type="match status" value="1"/>
</dbReference>
<dbReference type="EMBL" id="JACXAA010000004">
    <property type="protein sequence ID" value="MBD2753761.1"/>
    <property type="molecule type" value="Genomic_DNA"/>
</dbReference>
<protein>
    <submittedName>
        <fullName evidence="1">Uncharacterized protein</fullName>
    </submittedName>
</protein>
<dbReference type="AlphaFoldDB" id="A0A927GDN6"/>
<comment type="caution">
    <text evidence="1">The sequence shown here is derived from an EMBL/GenBank/DDBJ whole genome shotgun (WGS) entry which is preliminary data.</text>
</comment>
<reference evidence="1" key="1">
    <citation type="submission" date="2020-09" db="EMBL/GenBank/DDBJ databases">
        <authorList>
            <person name="Kim M.K."/>
        </authorList>
    </citation>
    <scope>NUCLEOTIDE SEQUENCE</scope>
    <source>
        <strain evidence="1">BT704</strain>
    </source>
</reference>
<evidence type="ECO:0000313" key="1">
    <source>
        <dbReference type="EMBL" id="MBD2753761.1"/>
    </source>
</evidence>
<gene>
    <name evidence="1" type="ORF">IC230_12725</name>
</gene>
<dbReference type="InterPro" id="IPR013320">
    <property type="entry name" value="ConA-like_dom_sf"/>
</dbReference>
<proteinExistence type="predicted"/>
<name>A0A927GDN6_9BACT</name>
<sequence>MPTPTPILDIPFNETPGSTVAQDYAPGHHNAQVVDGNFIVGRNHRAARLNADGYAEIASSIVPLSGIFTMSLWIKAEITATGPGASWCLFVFAGENRVLYLDLASPLTIWSYLVIQQEADRARAYVNGHNTDVQLFPSGWGKPIGVAVINDVTTSYTGNATVEDLLIYNQIVDDGLPTDPTDPTDPQNPSYMTNTYYVDGINFRSMGVVVTKSRGMLGNLHLKEPLMMNWAGAHGLVMDLGSPRYEAREITLLCFCYGISATEFTNKIRAFRELFVKPGFRRLMRIMDNTVVLVYEVVAMKSIDEEIDWRNLTATFTLNLLEPEPVKRVLKFSGTGQVSITLSSPTPMNIYWGDNSTPSKDVYGSNVTRTHNYNSSGDHYISVTGVIEKLTSFSSNAQTIYDKF</sequence>
<dbReference type="RefSeq" id="WP_191039409.1">
    <property type="nucleotide sequence ID" value="NZ_JACXAA010000004.1"/>
</dbReference>
<dbReference type="Proteomes" id="UP000653797">
    <property type="component" value="Unassembled WGS sequence"/>
</dbReference>
<keyword evidence="2" id="KW-1185">Reference proteome</keyword>
<dbReference type="GO" id="GO:0005975">
    <property type="term" value="P:carbohydrate metabolic process"/>
    <property type="evidence" value="ECO:0007669"/>
    <property type="project" value="UniProtKB-ARBA"/>
</dbReference>
<dbReference type="GO" id="GO:0004553">
    <property type="term" value="F:hydrolase activity, hydrolyzing O-glycosyl compounds"/>
    <property type="evidence" value="ECO:0007669"/>
    <property type="project" value="UniProtKB-ARBA"/>
</dbReference>